<dbReference type="InterPro" id="IPR039535">
    <property type="entry name" value="ASST-like"/>
</dbReference>
<dbReference type="GeneID" id="74944746"/>
<dbReference type="RefSeq" id="WP_260593398.1">
    <property type="nucleotide sequence ID" value="NZ_CP104003.1"/>
</dbReference>
<evidence type="ECO:0000313" key="2">
    <source>
        <dbReference type="EMBL" id="UWM54378.1"/>
    </source>
</evidence>
<keyword evidence="3" id="KW-1185">Reference proteome</keyword>
<dbReference type="Pfam" id="PF14269">
    <property type="entry name" value="Arylsulfotran_2"/>
    <property type="match status" value="1"/>
</dbReference>
<feature type="region of interest" description="Disordered" evidence="1">
    <location>
        <begin position="450"/>
        <end position="472"/>
    </location>
</feature>
<reference evidence="2" key="1">
    <citation type="submission" date="2022-09" db="EMBL/GenBank/DDBJ databases">
        <title>Diverse halophilic archaea isolated from saline environments.</title>
        <authorList>
            <person name="Cui H.-L."/>
        </authorList>
    </citation>
    <scope>NUCLEOTIDE SEQUENCE</scope>
    <source>
        <strain evidence="2">ZS-35-S2</strain>
    </source>
</reference>
<accession>A0A9E7UAL5</accession>
<dbReference type="Gene3D" id="2.120.10.30">
    <property type="entry name" value="TolB, C-terminal domain"/>
    <property type="match status" value="1"/>
</dbReference>
<sequence>MDRRTVVRVGFVLVLAVLAIPIGSAYGSLGTTSDGGDPVAERTAPPRDDVTVVTADAFGSGRIAAYAPNGSVLYYNDTYKYYHDVDPDPPGERTVMYVGSYELNASACHSELSCVRSVVERLNLTTGDVTRLYSRTSTASGGAIHDVDRVGESRLLVAEIAQPDRVYIVNTTTGIVEWAWPVRSAYDHDSGGRFPSDWTHLNDVEYLADGRVMVSLRNQDQVVFVDLETGLDREWTLGEDDDHATLYEQHNPDYIPAEQGGPAVLIGDSENGRVVEYQREGDSWRRSWVWRDAQMQWPRDADRLPNGHTLIADTNGDRVLEVDRSGQIVWSHPFPGPYDVERLGTGDESAGGRSAAALGLESRSTDGGVRGKGDGGGTIGPAARLVVFIKDLLPSPVVNGLLFWLPDWMSAPALFALVGQLGVVAVWAATEVRWSQYVVRVRSPLAVTTSDETAADAERAGDPTVSAPDRKD</sequence>
<organism evidence="2 3">
    <name type="scientific">Salinirubellus salinus</name>
    <dbReference type="NCBI Taxonomy" id="1364945"/>
    <lineage>
        <taxon>Archaea</taxon>
        <taxon>Methanobacteriati</taxon>
        <taxon>Methanobacteriota</taxon>
        <taxon>Stenosarchaea group</taxon>
        <taxon>Halobacteria</taxon>
        <taxon>Halobacteriales</taxon>
        <taxon>Natronomonadaceae</taxon>
        <taxon>Salinirubellus</taxon>
    </lineage>
</organism>
<protein>
    <submittedName>
        <fullName evidence="2">Arylsulfotransferase family protein</fullName>
    </submittedName>
</protein>
<evidence type="ECO:0000256" key="1">
    <source>
        <dbReference type="SAM" id="MobiDB-lite"/>
    </source>
</evidence>
<name>A0A9E7UAL5_9EURY</name>
<dbReference type="EMBL" id="CP104003">
    <property type="protein sequence ID" value="UWM54378.1"/>
    <property type="molecule type" value="Genomic_DNA"/>
</dbReference>
<evidence type="ECO:0000313" key="3">
    <source>
        <dbReference type="Proteomes" id="UP001057580"/>
    </source>
</evidence>
<dbReference type="KEGG" id="ssai:N0B31_19950"/>
<proteinExistence type="predicted"/>
<dbReference type="Proteomes" id="UP001057580">
    <property type="component" value="Chromosome"/>
</dbReference>
<dbReference type="AlphaFoldDB" id="A0A9E7UAL5"/>
<dbReference type="InterPro" id="IPR011042">
    <property type="entry name" value="6-blade_b-propeller_TolB-like"/>
</dbReference>
<gene>
    <name evidence="2" type="ORF">N0B31_19950</name>
</gene>
<dbReference type="SUPFAM" id="SSF63829">
    <property type="entry name" value="Calcium-dependent phosphotriesterase"/>
    <property type="match status" value="1"/>
</dbReference>